<dbReference type="Proteomes" id="UP000325598">
    <property type="component" value="Unassembled WGS sequence"/>
</dbReference>
<comment type="caution">
    <text evidence="3">The sequence shown here is derived from an EMBL/GenBank/DDBJ whole genome shotgun (WGS) entry which is preliminary data.</text>
</comment>
<evidence type="ECO:0000313" key="3">
    <source>
        <dbReference type="EMBL" id="GES33264.1"/>
    </source>
</evidence>
<feature type="transmembrane region" description="Helical" evidence="1">
    <location>
        <begin position="55"/>
        <end position="74"/>
    </location>
</feature>
<dbReference type="Pfam" id="PF23636">
    <property type="entry name" value="DUF7144"/>
    <property type="match status" value="1"/>
</dbReference>
<sequence length="135" mass="14735">MATQKHSVGGWTAFAAVLMIFGGAMTFLEGISAIAKDHLFVTTRNYVFSFSLTGWGWIHLIVGIVILLAGVALLATGAMWARVLGVILAGFGALANFLWIPHYPFWAIVLVAINIFIMWALCTDDNHHHHATATR</sequence>
<dbReference type="RefSeq" id="WP_086716433.1">
    <property type="nucleotide sequence ID" value="NZ_BLAG01000018.1"/>
</dbReference>
<feature type="transmembrane region" description="Helical" evidence="1">
    <location>
        <begin position="105"/>
        <end position="122"/>
    </location>
</feature>
<name>A0A5J4LL85_9ACTN</name>
<evidence type="ECO:0000256" key="1">
    <source>
        <dbReference type="SAM" id="Phobius"/>
    </source>
</evidence>
<gene>
    <name evidence="3" type="ORF">San01_57520</name>
</gene>
<feature type="transmembrane region" description="Helical" evidence="1">
    <location>
        <begin position="12"/>
        <end position="35"/>
    </location>
</feature>
<dbReference type="GeneID" id="96755279"/>
<feature type="domain" description="DUF7144" evidence="2">
    <location>
        <begin position="11"/>
        <end position="124"/>
    </location>
</feature>
<dbReference type="OrthoDB" id="4482242at2"/>
<protein>
    <recommendedName>
        <fullName evidence="2">DUF7144 domain-containing protein</fullName>
    </recommendedName>
</protein>
<keyword evidence="1" id="KW-1133">Transmembrane helix</keyword>
<dbReference type="EMBL" id="BLAG01000018">
    <property type="protein sequence ID" value="GES33264.1"/>
    <property type="molecule type" value="Genomic_DNA"/>
</dbReference>
<dbReference type="InterPro" id="IPR055568">
    <property type="entry name" value="DUF7144"/>
</dbReference>
<reference evidence="3 4" key="1">
    <citation type="submission" date="2019-10" db="EMBL/GenBank/DDBJ databases">
        <title>Whole genome shotgun sequence of Streptomyces angustmyceticus NBRC 3934.</title>
        <authorList>
            <person name="Hosoyama A."/>
            <person name="Ichikawa N."/>
            <person name="Kimura A."/>
            <person name="Kitahashi Y."/>
            <person name="Komaki H."/>
            <person name="Uohara A."/>
        </authorList>
    </citation>
    <scope>NUCLEOTIDE SEQUENCE [LARGE SCALE GENOMIC DNA]</scope>
    <source>
        <strain evidence="3 4">NBRC 3934</strain>
    </source>
</reference>
<keyword evidence="1" id="KW-0472">Membrane</keyword>
<keyword evidence="1" id="KW-0812">Transmembrane</keyword>
<evidence type="ECO:0000259" key="2">
    <source>
        <dbReference type="Pfam" id="PF23636"/>
    </source>
</evidence>
<accession>A0A5J4LL85</accession>
<feature type="transmembrane region" description="Helical" evidence="1">
    <location>
        <begin position="81"/>
        <end position="99"/>
    </location>
</feature>
<evidence type="ECO:0000313" key="4">
    <source>
        <dbReference type="Proteomes" id="UP000325598"/>
    </source>
</evidence>
<organism evidence="3 4">
    <name type="scientific">Streptomyces angustmyceticus</name>
    <dbReference type="NCBI Taxonomy" id="285578"/>
    <lineage>
        <taxon>Bacteria</taxon>
        <taxon>Bacillati</taxon>
        <taxon>Actinomycetota</taxon>
        <taxon>Actinomycetes</taxon>
        <taxon>Kitasatosporales</taxon>
        <taxon>Streptomycetaceae</taxon>
        <taxon>Streptomyces</taxon>
    </lineage>
</organism>
<proteinExistence type="predicted"/>
<dbReference type="AlphaFoldDB" id="A0A5J4LL85"/>
<keyword evidence="4" id="KW-1185">Reference proteome</keyword>